<evidence type="ECO:0008006" key="4">
    <source>
        <dbReference type="Google" id="ProtNLM"/>
    </source>
</evidence>
<protein>
    <recommendedName>
        <fullName evidence="4">Transmembrane protein</fullName>
    </recommendedName>
</protein>
<accession>A0A370BU85</accession>
<dbReference type="Proteomes" id="UP000253845">
    <property type="component" value="Unassembled WGS sequence"/>
</dbReference>
<evidence type="ECO:0000313" key="3">
    <source>
        <dbReference type="Proteomes" id="UP000253845"/>
    </source>
</evidence>
<dbReference type="VEuPathDB" id="FungiDB:M747DRAFT_85318"/>
<dbReference type="EMBL" id="KZ851927">
    <property type="protein sequence ID" value="RDH17958.1"/>
    <property type="molecule type" value="Genomic_DNA"/>
</dbReference>
<keyword evidence="1" id="KW-0472">Membrane</keyword>
<evidence type="ECO:0000256" key="1">
    <source>
        <dbReference type="SAM" id="Phobius"/>
    </source>
</evidence>
<keyword evidence="1" id="KW-1133">Transmembrane helix</keyword>
<feature type="transmembrane region" description="Helical" evidence="1">
    <location>
        <begin position="58"/>
        <end position="87"/>
    </location>
</feature>
<dbReference type="AlphaFoldDB" id="A0A370BU85"/>
<proteinExistence type="predicted"/>
<organism evidence="2 3">
    <name type="scientific">Aspergillus niger ATCC 13496</name>
    <dbReference type="NCBI Taxonomy" id="1353008"/>
    <lineage>
        <taxon>Eukaryota</taxon>
        <taxon>Fungi</taxon>
        <taxon>Dikarya</taxon>
        <taxon>Ascomycota</taxon>
        <taxon>Pezizomycotina</taxon>
        <taxon>Eurotiomycetes</taxon>
        <taxon>Eurotiomycetidae</taxon>
        <taxon>Eurotiales</taxon>
        <taxon>Aspergillaceae</taxon>
        <taxon>Aspergillus</taxon>
        <taxon>Aspergillus subgen. Circumdati</taxon>
    </lineage>
</organism>
<evidence type="ECO:0000313" key="2">
    <source>
        <dbReference type="EMBL" id="RDH17958.1"/>
    </source>
</evidence>
<reference evidence="2 3" key="1">
    <citation type="submission" date="2018-07" db="EMBL/GenBank/DDBJ databases">
        <title>Section-level genome sequencing of Aspergillus section Nigri to investigate inter- and intra-species variation.</title>
        <authorList>
            <consortium name="DOE Joint Genome Institute"/>
            <person name="Vesth T.C."/>
            <person name="Nybo J.L."/>
            <person name="Theobald S."/>
            <person name="Frisvad J.C."/>
            <person name="Larsen T.O."/>
            <person name="Nielsen K.F."/>
            <person name="Hoof J.B."/>
            <person name="Brandl J."/>
            <person name="Salamov A."/>
            <person name="Riley R."/>
            <person name="Gladden J.M."/>
            <person name="Phatale P."/>
            <person name="Nielsen M.T."/>
            <person name="Lyhne E.K."/>
            <person name="Kogle M.E."/>
            <person name="Strasser K."/>
            <person name="McDonnell E."/>
            <person name="Barry K."/>
            <person name="Clum A."/>
            <person name="Chen C."/>
            <person name="Nolan M."/>
            <person name="Sandor L."/>
            <person name="Kuo A."/>
            <person name="Lipzen A."/>
            <person name="Hainaut M."/>
            <person name="Drula E."/>
            <person name="Tsang A."/>
            <person name="Magnuson J.K."/>
            <person name="Henrissat B."/>
            <person name="Wiebenga A."/>
            <person name="Simmons B.A."/>
            <person name="Makela M.R."/>
            <person name="De vries R.P."/>
            <person name="Grigoriev I.V."/>
            <person name="Mortensen U.H."/>
            <person name="Baker S.E."/>
            <person name="Andersen M.R."/>
        </authorList>
    </citation>
    <scope>NUCLEOTIDE SEQUENCE [LARGE SCALE GENOMIC DNA]</scope>
    <source>
        <strain evidence="2 3">ATCC 13496</strain>
    </source>
</reference>
<gene>
    <name evidence="2" type="ORF">M747DRAFT_85318</name>
</gene>
<name>A0A370BU85_ASPNG</name>
<keyword evidence="1" id="KW-0812">Transmembrane</keyword>
<sequence>MNGSMDEDGMEWIGENQSNRWAGGAGGLVVMLSFFRLRKSARVDLIRSDREEVFVDIVDLFLILFFAFSLGVVSGSVFAPILLLLLVRYRK</sequence>